<feature type="binding site" evidence="11">
    <location>
        <position position="669"/>
    </location>
    <ligand>
        <name>Zn(2+)</name>
        <dbReference type="ChEBI" id="CHEBI:29105"/>
    </ligand>
</feature>
<evidence type="ECO:0000256" key="7">
    <source>
        <dbReference type="ARBA" id="ARBA00022840"/>
    </source>
</evidence>
<evidence type="ECO:0000256" key="12">
    <source>
        <dbReference type="SAM" id="Coils"/>
    </source>
</evidence>
<evidence type="ECO:0000256" key="11">
    <source>
        <dbReference type="HAMAP-Rule" id="MF_00036"/>
    </source>
</evidence>
<dbReference type="PANTHER" id="PTHR11777:SF9">
    <property type="entry name" value="ALANINE--TRNA LIGASE, CYTOPLASMIC"/>
    <property type="match status" value="1"/>
</dbReference>
<dbReference type="Proteomes" id="UP000708576">
    <property type="component" value="Unassembled WGS sequence"/>
</dbReference>
<dbReference type="InterPro" id="IPR050058">
    <property type="entry name" value="Ala-tRNA_ligase"/>
</dbReference>
<feature type="binding site" evidence="11">
    <location>
        <position position="567"/>
    </location>
    <ligand>
        <name>Zn(2+)</name>
        <dbReference type="ChEBI" id="CHEBI:29105"/>
    </ligand>
</feature>
<feature type="domain" description="Alanyl-transfer RNA synthetases family profile" evidence="13">
    <location>
        <begin position="1"/>
        <end position="708"/>
    </location>
</feature>
<evidence type="ECO:0000256" key="8">
    <source>
        <dbReference type="ARBA" id="ARBA00022884"/>
    </source>
</evidence>
<dbReference type="InterPro" id="IPR045864">
    <property type="entry name" value="aa-tRNA-synth_II/BPL/LPL"/>
</dbReference>
<dbReference type="Gene3D" id="3.30.980.10">
    <property type="entry name" value="Threonyl-trna Synthetase, Chain A, domain 2"/>
    <property type="match status" value="1"/>
</dbReference>
<dbReference type="SUPFAM" id="SSF50447">
    <property type="entry name" value="Translation proteins"/>
    <property type="match status" value="1"/>
</dbReference>
<keyword evidence="15" id="KW-1185">Reference proteome</keyword>
<keyword evidence="4 11" id="KW-0479">Metal-binding</keyword>
<dbReference type="Pfam" id="PF02272">
    <property type="entry name" value="DHHA1"/>
    <property type="match status" value="1"/>
</dbReference>
<evidence type="ECO:0000256" key="2">
    <source>
        <dbReference type="ARBA" id="ARBA00022555"/>
    </source>
</evidence>
<dbReference type="Pfam" id="PF01411">
    <property type="entry name" value="tRNA-synt_2c"/>
    <property type="match status" value="1"/>
</dbReference>
<dbReference type="InterPro" id="IPR023033">
    <property type="entry name" value="Ala_tRNA_ligase_euk/bac"/>
</dbReference>
<organism evidence="14 15">
    <name type="scientific">Carboxylicivirga linearis</name>
    <dbReference type="NCBI Taxonomy" id="1628157"/>
    <lineage>
        <taxon>Bacteria</taxon>
        <taxon>Pseudomonadati</taxon>
        <taxon>Bacteroidota</taxon>
        <taxon>Bacteroidia</taxon>
        <taxon>Marinilabiliales</taxon>
        <taxon>Marinilabiliaceae</taxon>
        <taxon>Carboxylicivirga</taxon>
    </lineage>
</organism>
<dbReference type="Gene3D" id="2.40.30.130">
    <property type="match status" value="1"/>
</dbReference>
<dbReference type="InterPro" id="IPR009000">
    <property type="entry name" value="Transl_B-barrel_sf"/>
</dbReference>
<keyword evidence="5 11" id="KW-0547">Nucleotide-binding</keyword>
<comment type="cofactor">
    <cofactor evidence="11">
        <name>Zn(2+)</name>
        <dbReference type="ChEBI" id="CHEBI:29105"/>
    </cofactor>
    <text evidence="11">Binds 1 zinc ion per subunit.</text>
</comment>
<reference evidence="14 15" key="1">
    <citation type="journal article" date="2015" name="Int. J. Syst. Evol. Microbiol.">
        <title>Carboxylicivirga linearis sp. nov., isolated from a sea cucumber culture pond.</title>
        <authorList>
            <person name="Wang F.Q."/>
            <person name="Zhou Y.X."/>
            <person name="Lin X.Z."/>
            <person name="Chen G.J."/>
            <person name="Du Z.J."/>
        </authorList>
    </citation>
    <scope>NUCLEOTIDE SEQUENCE [LARGE SCALE GENOMIC DNA]</scope>
    <source>
        <strain evidence="14 15">FB218</strain>
    </source>
</reference>
<dbReference type="SMART" id="SM00863">
    <property type="entry name" value="tRNA_SAD"/>
    <property type="match status" value="1"/>
</dbReference>
<dbReference type="CDD" id="cd00673">
    <property type="entry name" value="AlaRS_core"/>
    <property type="match status" value="1"/>
</dbReference>
<comment type="domain">
    <text evidence="11">Consists of three domains; the N-terminal catalytic domain, the editing domain and the C-terminal C-Ala domain. The editing domain removes incorrectly charged amino acids, while the C-Ala domain, along with tRNA(Ala), serves as a bridge to cooperatively bring together the editing and aminoacylation centers thus stimulating deacylation of misacylated tRNAs.</text>
</comment>
<evidence type="ECO:0000256" key="3">
    <source>
        <dbReference type="ARBA" id="ARBA00022598"/>
    </source>
</evidence>
<evidence type="ECO:0000313" key="14">
    <source>
        <dbReference type="EMBL" id="MBS2097922.1"/>
    </source>
</evidence>
<proteinExistence type="inferred from homology"/>
<dbReference type="InterPro" id="IPR003156">
    <property type="entry name" value="DHHA1_dom"/>
</dbReference>
<keyword evidence="9 11" id="KW-0648">Protein biosynthesis</keyword>
<accession>A0ABS5JST6</accession>
<evidence type="ECO:0000256" key="1">
    <source>
        <dbReference type="ARBA" id="ARBA00008226"/>
    </source>
</evidence>
<comment type="function">
    <text evidence="11">Catalyzes the attachment of alanine to tRNA(Ala) in a two-step reaction: alanine is first activated by ATP to form Ala-AMP and then transferred to the acceptor end of tRNA(Ala). Also edits incorrectly charged Ser-tRNA(Ala) and Gly-tRNA(Ala) via its editing domain.</text>
</comment>
<dbReference type="InterPro" id="IPR002318">
    <property type="entry name" value="Ala-tRNA-lgiase_IIc"/>
</dbReference>
<keyword evidence="3 11" id="KW-0436">Ligase</keyword>
<comment type="subcellular location">
    <subcellularLocation>
        <location evidence="11">Cytoplasm</location>
    </subcellularLocation>
</comment>
<feature type="binding site" evidence="11">
    <location>
        <position position="563"/>
    </location>
    <ligand>
        <name>Zn(2+)</name>
        <dbReference type="ChEBI" id="CHEBI:29105"/>
    </ligand>
</feature>
<dbReference type="PRINTS" id="PR00980">
    <property type="entry name" value="TRNASYNTHALA"/>
</dbReference>
<keyword evidence="11" id="KW-0963">Cytoplasm</keyword>
<feature type="coiled-coil region" evidence="12">
    <location>
        <begin position="421"/>
        <end position="448"/>
    </location>
</feature>
<comment type="similarity">
    <text evidence="1 11">Belongs to the class-II aminoacyl-tRNA synthetase family.</text>
</comment>
<evidence type="ECO:0000256" key="10">
    <source>
        <dbReference type="ARBA" id="ARBA00023146"/>
    </source>
</evidence>
<dbReference type="Gene3D" id="3.10.310.40">
    <property type="match status" value="1"/>
</dbReference>
<keyword evidence="8 11" id="KW-0694">RNA-binding</keyword>
<evidence type="ECO:0000256" key="6">
    <source>
        <dbReference type="ARBA" id="ARBA00022833"/>
    </source>
</evidence>
<comment type="caution">
    <text evidence="14">The sequence shown here is derived from an EMBL/GenBank/DDBJ whole genome shotgun (WGS) entry which is preliminary data.</text>
</comment>
<dbReference type="EC" id="6.1.1.7" evidence="11"/>
<protein>
    <recommendedName>
        <fullName evidence="11">Alanine--tRNA ligase</fullName>
        <ecNumber evidence="11">6.1.1.7</ecNumber>
    </recommendedName>
    <alternativeName>
        <fullName evidence="11">Alanyl-tRNA synthetase</fullName>
        <shortName evidence="11">AlaRS</shortName>
    </alternativeName>
</protein>
<dbReference type="Gene3D" id="3.30.930.10">
    <property type="entry name" value="Bira Bifunctional Protein, Domain 2"/>
    <property type="match status" value="1"/>
</dbReference>
<dbReference type="GO" id="GO:0004813">
    <property type="term" value="F:alanine-tRNA ligase activity"/>
    <property type="evidence" value="ECO:0007669"/>
    <property type="project" value="UniProtKB-EC"/>
</dbReference>
<name>A0ABS5JST6_9BACT</name>
<feature type="binding site" evidence="11">
    <location>
        <position position="665"/>
    </location>
    <ligand>
        <name>Zn(2+)</name>
        <dbReference type="ChEBI" id="CHEBI:29105"/>
    </ligand>
</feature>
<dbReference type="NCBIfam" id="TIGR00344">
    <property type="entry name" value="alaS"/>
    <property type="match status" value="1"/>
</dbReference>
<dbReference type="Pfam" id="PF07973">
    <property type="entry name" value="tRNA_SAD"/>
    <property type="match status" value="1"/>
</dbReference>
<evidence type="ECO:0000313" key="15">
    <source>
        <dbReference type="Proteomes" id="UP000708576"/>
    </source>
</evidence>
<dbReference type="InterPro" id="IPR012947">
    <property type="entry name" value="tRNA_SAD"/>
</dbReference>
<dbReference type="InterPro" id="IPR018165">
    <property type="entry name" value="Ala-tRNA-synth_IIc_core"/>
</dbReference>
<dbReference type="PROSITE" id="PS50860">
    <property type="entry name" value="AA_TRNA_LIGASE_II_ALA"/>
    <property type="match status" value="1"/>
</dbReference>
<dbReference type="EMBL" id="JAGUCO010000003">
    <property type="protein sequence ID" value="MBS2097922.1"/>
    <property type="molecule type" value="Genomic_DNA"/>
</dbReference>
<dbReference type="SUPFAM" id="SSF101353">
    <property type="entry name" value="Putative anticodon-binding domain of alanyl-tRNA synthetase (AlaRS)"/>
    <property type="match status" value="1"/>
</dbReference>
<keyword evidence="6 11" id="KW-0862">Zinc</keyword>
<dbReference type="PANTHER" id="PTHR11777">
    <property type="entry name" value="ALANYL-TRNA SYNTHETASE"/>
    <property type="match status" value="1"/>
</dbReference>
<evidence type="ECO:0000256" key="9">
    <source>
        <dbReference type="ARBA" id="ARBA00022917"/>
    </source>
</evidence>
<dbReference type="Gene3D" id="3.30.54.20">
    <property type="match status" value="1"/>
</dbReference>
<gene>
    <name evidence="11 14" type="primary">alaS</name>
    <name evidence="14" type="ORF">KEM10_06485</name>
</gene>
<dbReference type="SUPFAM" id="SSF55681">
    <property type="entry name" value="Class II aaRS and biotin synthetases"/>
    <property type="match status" value="1"/>
</dbReference>
<dbReference type="HAMAP" id="MF_00036_B">
    <property type="entry name" value="Ala_tRNA_synth_B"/>
    <property type="match status" value="1"/>
</dbReference>
<dbReference type="InterPro" id="IPR018162">
    <property type="entry name" value="Ala-tRNA-ligase_IIc_anticod-bd"/>
</dbReference>
<evidence type="ECO:0000256" key="4">
    <source>
        <dbReference type="ARBA" id="ARBA00022723"/>
    </source>
</evidence>
<dbReference type="SUPFAM" id="SSF55186">
    <property type="entry name" value="ThrRS/AlaRS common domain"/>
    <property type="match status" value="1"/>
</dbReference>
<dbReference type="InterPro" id="IPR018164">
    <property type="entry name" value="Ala-tRNA-synth_IIc_N"/>
</dbReference>
<keyword evidence="12" id="KW-0175">Coiled coil</keyword>
<evidence type="ECO:0000256" key="5">
    <source>
        <dbReference type="ARBA" id="ARBA00022741"/>
    </source>
</evidence>
<keyword evidence="10 11" id="KW-0030">Aminoacyl-tRNA synthetase</keyword>
<keyword evidence="7 11" id="KW-0067">ATP-binding</keyword>
<dbReference type="InterPro" id="IPR018163">
    <property type="entry name" value="Thr/Ala-tRNA-synth_IIc_edit"/>
</dbReference>
<keyword evidence="2 11" id="KW-0820">tRNA-binding</keyword>
<sequence length="878" mass="99544">MTASEIRKSYWEFFRSKQHKIVPSAPMVVKNDPTLMFTNAGMNQFKDIFLGNNNPVAPRVANSQKCLRVSGKHNDLEEVGHDTYHHTMFEMLGNWSFGDYFKKEVIDWAWEYLTEVLKIDKDRLYVTVFEGNKEDNVDRDNEAADNWKKWIAEDRIINGNKKDNFWEMGDTGPCGPCSEIHIDMRPDEERAKVDGKSLVNQDHPQVIEIWNLVFIQFNRKANGELVPLPKKHVDTGMGFERLCRALQGKTSNYDTDIFQPILNKIAELTGFSYGNTEEVDIAMRVVADHVRTIAFSITDGQLPSNNKAGYVIRRILRRAVRYSYTFLNAKEAFMYQLIDALIETMGDAYPELEAQKTLVGKVIKEEEESFLRTLSTGISMLDKIIADTKSKNFNVVHGAVAFELYDTFGFPLDLTELILKENDLVVNREEFQAEMEKQKQRARNATAIETDDWQILQQDDREEFIGYDYLETEIFITRYRKIKAKNKELYQLVFNITPFYAESGGQVGDTGYIQQGDEKISIIDTKKENNLIVHLTKKLPQNLNGNFKAVVNTVSRQNTANNHTATHLLHHALREVLGDHVEQKGSLVHPEYLRFDFAHFQKLTNEELDKVSSIVNSKIRQNIGLEENREIPYPKALEMGAMALFGEKYGDLVRTIKFNDSVELCGGTHVQATGEIGIFRIISESSIAAGIRRIEAVTGPKAEEFINQQFGLIKELQNMFKNPANLKKNIEHLMEENIMMSKEVQGMKKSALTIEKRNIMDSAKDLNGISLMACRVKPVIADQLKDLAHSINNETDQDIALVLGGEVNGKPQLAILFSEKIIKEFDLNAGNIVREAAKRMQGGGGGQPFFATAGGKNLDGLDTAIEEAVAIIKSKIEA</sequence>
<evidence type="ECO:0000259" key="13">
    <source>
        <dbReference type="PROSITE" id="PS50860"/>
    </source>
</evidence>
<comment type="catalytic activity">
    <reaction evidence="11">
        <text>tRNA(Ala) + L-alanine + ATP = L-alanyl-tRNA(Ala) + AMP + diphosphate</text>
        <dbReference type="Rhea" id="RHEA:12540"/>
        <dbReference type="Rhea" id="RHEA-COMP:9657"/>
        <dbReference type="Rhea" id="RHEA-COMP:9923"/>
        <dbReference type="ChEBI" id="CHEBI:30616"/>
        <dbReference type="ChEBI" id="CHEBI:33019"/>
        <dbReference type="ChEBI" id="CHEBI:57972"/>
        <dbReference type="ChEBI" id="CHEBI:78442"/>
        <dbReference type="ChEBI" id="CHEBI:78497"/>
        <dbReference type="ChEBI" id="CHEBI:456215"/>
        <dbReference type="EC" id="6.1.1.7"/>
    </reaction>
</comment>